<feature type="DNA-binding region" description="H-T-H motif" evidence="4">
    <location>
        <begin position="39"/>
        <end position="58"/>
    </location>
</feature>
<dbReference type="Gene3D" id="1.10.10.60">
    <property type="entry name" value="Homeodomain-like"/>
    <property type="match status" value="1"/>
</dbReference>
<keyword evidence="1" id="KW-0805">Transcription regulation</keyword>
<accession>A0A938YGX2</accession>
<keyword evidence="2 4" id="KW-0238">DNA-binding</keyword>
<dbReference type="GO" id="GO:0003700">
    <property type="term" value="F:DNA-binding transcription factor activity"/>
    <property type="evidence" value="ECO:0007669"/>
    <property type="project" value="TreeGrafter"/>
</dbReference>
<dbReference type="Proteomes" id="UP000663792">
    <property type="component" value="Unassembled WGS sequence"/>
</dbReference>
<evidence type="ECO:0000313" key="7">
    <source>
        <dbReference type="EMBL" id="MBM9467600.1"/>
    </source>
</evidence>
<dbReference type="InterPro" id="IPR036271">
    <property type="entry name" value="Tet_transcr_reg_TetR-rel_C_sf"/>
</dbReference>
<feature type="domain" description="HTH tetR-type" evidence="6">
    <location>
        <begin position="16"/>
        <end position="76"/>
    </location>
</feature>
<evidence type="ECO:0000256" key="2">
    <source>
        <dbReference type="ARBA" id="ARBA00023125"/>
    </source>
</evidence>
<evidence type="ECO:0000313" key="8">
    <source>
        <dbReference type="Proteomes" id="UP000663792"/>
    </source>
</evidence>
<dbReference type="SUPFAM" id="SSF48498">
    <property type="entry name" value="Tetracyclin repressor-like, C-terminal domain"/>
    <property type="match status" value="1"/>
</dbReference>
<dbReference type="InterPro" id="IPR050109">
    <property type="entry name" value="HTH-type_TetR-like_transc_reg"/>
</dbReference>
<gene>
    <name evidence="7" type="ORF">JL106_09950</name>
</gene>
<dbReference type="PROSITE" id="PS50977">
    <property type="entry name" value="HTH_TETR_2"/>
    <property type="match status" value="1"/>
</dbReference>
<reference evidence="7" key="1">
    <citation type="submission" date="2021-01" db="EMBL/GenBank/DDBJ databases">
        <title>YIM 132084 draft genome.</title>
        <authorList>
            <person name="An D."/>
        </authorList>
    </citation>
    <scope>NUCLEOTIDE SEQUENCE</scope>
    <source>
        <strain evidence="7">YIM 132084</strain>
    </source>
</reference>
<dbReference type="InterPro" id="IPR001647">
    <property type="entry name" value="HTH_TetR"/>
</dbReference>
<protein>
    <submittedName>
        <fullName evidence="7">TetR/AcrR family transcriptional regulator</fullName>
    </submittedName>
</protein>
<dbReference type="Gene3D" id="1.10.357.10">
    <property type="entry name" value="Tetracycline Repressor, domain 2"/>
    <property type="match status" value="1"/>
</dbReference>
<keyword evidence="3" id="KW-0804">Transcription</keyword>
<dbReference type="GO" id="GO:0000976">
    <property type="term" value="F:transcription cis-regulatory region binding"/>
    <property type="evidence" value="ECO:0007669"/>
    <property type="project" value="TreeGrafter"/>
</dbReference>
<evidence type="ECO:0000256" key="4">
    <source>
        <dbReference type="PROSITE-ProRule" id="PRU00335"/>
    </source>
</evidence>
<dbReference type="RefSeq" id="WP_205260558.1">
    <property type="nucleotide sequence ID" value="NZ_JAERWK010000012.1"/>
</dbReference>
<dbReference type="PANTHER" id="PTHR30055">
    <property type="entry name" value="HTH-TYPE TRANSCRIPTIONAL REGULATOR RUTR"/>
    <property type="match status" value="1"/>
</dbReference>
<evidence type="ECO:0000256" key="3">
    <source>
        <dbReference type="ARBA" id="ARBA00023163"/>
    </source>
</evidence>
<dbReference type="AlphaFoldDB" id="A0A938YGX2"/>
<proteinExistence type="predicted"/>
<evidence type="ECO:0000259" key="6">
    <source>
        <dbReference type="PROSITE" id="PS50977"/>
    </source>
</evidence>
<dbReference type="Pfam" id="PF16859">
    <property type="entry name" value="TetR_C_11"/>
    <property type="match status" value="1"/>
</dbReference>
<dbReference type="PANTHER" id="PTHR30055:SF148">
    <property type="entry name" value="TETR-FAMILY TRANSCRIPTIONAL REGULATOR"/>
    <property type="match status" value="1"/>
</dbReference>
<evidence type="ECO:0000256" key="5">
    <source>
        <dbReference type="SAM" id="MobiDB-lite"/>
    </source>
</evidence>
<organism evidence="7 8">
    <name type="scientific">Nakamurella leprariae</name>
    <dbReference type="NCBI Taxonomy" id="2803911"/>
    <lineage>
        <taxon>Bacteria</taxon>
        <taxon>Bacillati</taxon>
        <taxon>Actinomycetota</taxon>
        <taxon>Actinomycetes</taxon>
        <taxon>Nakamurellales</taxon>
        <taxon>Nakamurellaceae</taxon>
        <taxon>Nakamurella</taxon>
    </lineage>
</organism>
<dbReference type="EMBL" id="JAERWK010000012">
    <property type="protein sequence ID" value="MBM9467600.1"/>
    <property type="molecule type" value="Genomic_DNA"/>
</dbReference>
<keyword evidence="8" id="KW-1185">Reference proteome</keyword>
<comment type="caution">
    <text evidence="7">The sequence shown here is derived from an EMBL/GenBank/DDBJ whole genome shotgun (WGS) entry which is preliminary data.</text>
</comment>
<dbReference type="SUPFAM" id="SSF46689">
    <property type="entry name" value="Homeodomain-like"/>
    <property type="match status" value="1"/>
</dbReference>
<evidence type="ECO:0000256" key="1">
    <source>
        <dbReference type="ARBA" id="ARBA00023015"/>
    </source>
</evidence>
<name>A0A938YGX2_9ACTN</name>
<dbReference type="InterPro" id="IPR011075">
    <property type="entry name" value="TetR_C"/>
</dbReference>
<feature type="region of interest" description="Disordered" evidence="5">
    <location>
        <begin position="213"/>
        <end position="258"/>
    </location>
</feature>
<sequence length="258" mass="28179">MTDETSGRRLGRPRDPDIEARAFAAAREVYQERGWSGFAMEQVTRRSGLGKGSLYLRWPDRAALLVDAVRDTASFITTIDTGSMREDLVQFARRYLDFVRSDDWSLMRRLAIDARYHPEVRAALQRDSYPSFIRATRSIVRRGRERGEIPPATSTALIADLVAGAVTNHASSTAYVPAEVLGDRFDPDRYVALVVDTVLAGVHAMYAETTRPAADAGPGHGHADVPAAPGPASDRTGPDAGTATFAAQRSGRLHEQPT</sequence>
<dbReference type="Pfam" id="PF00440">
    <property type="entry name" value="TetR_N"/>
    <property type="match status" value="1"/>
</dbReference>
<dbReference type="InterPro" id="IPR009057">
    <property type="entry name" value="Homeodomain-like_sf"/>
</dbReference>